<sequence length="181" mass="20905">METMKALTLKEGGYLMEAAVEREGKYEEETRSGIKPGTHMFQVPLHYPRFTKTDYEVMEESKLDRLLEGYGLPVMGDVACKRKDAMETMKALALKERGYLMDAAVEREGKYEEETRSRLKPGAHMFQVPLHYPRFTKTDYEVMEESKLDRLLEEYGLPVMGDVACKRKYAIGAFLWLDKLG</sequence>
<evidence type="ECO:0000259" key="1">
    <source>
        <dbReference type="Pfam" id="PF24847"/>
    </source>
</evidence>
<gene>
    <name evidence="2" type="ORF">KI387_034626</name>
</gene>
<feature type="domain" description="DUF7722" evidence="1">
    <location>
        <begin position="47"/>
        <end position="88"/>
    </location>
</feature>
<reference evidence="2 3" key="1">
    <citation type="journal article" date="2021" name="Nat. Plants">
        <title>The Taxus genome provides insights into paclitaxel biosynthesis.</title>
        <authorList>
            <person name="Xiong X."/>
            <person name="Gou J."/>
            <person name="Liao Q."/>
            <person name="Li Y."/>
            <person name="Zhou Q."/>
            <person name="Bi G."/>
            <person name="Li C."/>
            <person name="Du R."/>
            <person name="Wang X."/>
            <person name="Sun T."/>
            <person name="Guo L."/>
            <person name="Liang H."/>
            <person name="Lu P."/>
            <person name="Wu Y."/>
            <person name="Zhang Z."/>
            <person name="Ro D.K."/>
            <person name="Shang Y."/>
            <person name="Huang S."/>
            <person name="Yan J."/>
        </authorList>
    </citation>
    <scope>NUCLEOTIDE SEQUENCE [LARGE SCALE GENOMIC DNA]</scope>
    <source>
        <strain evidence="2">Ta-2019</strain>
    </source>
</reference>
<dbReference type="AlphaFoldDB" id="A0AA38C5B3"/>
<organism evidence="2 3">
    <name type="scientific">Taxus chinensis</name>
    <name type="common">Chinese yew</name>
    <name type="synonym">Taxus wallichiana var. chinensis</name>
    <dbReference type="NCBI Taxonomy" id="29808"/>
    <lineage>
        <taxon>Eukaryota</taxon>
        <taxon>Viridiplantae</taxon>
        <taxon>Streptophyta</taxon>
        <taxon>Embryophyta</taxon>
        <taxon>Tracheophyta</taxon>
        <taxon>Spermatophyta</taxon>
        <taxon>Pinopsida</taxon>
        <taxon>Pinidae</taxon>
        <taxon>Conifers II</taxon>
        <taxon>Cupressales</taxon>
        <taxon>Taxaceae</taxon>
        <taxon>Taxus</taxon>
    </lineage>
</organism>
<feature type="domain" description="DUF7722" evidence="1">
    <location>
        <begin position="132"/>
        <end position="176"/>
    </location>
</feature>
<protein>
    <recommendedName>
        <fullName evidence="1">DUF7722 domain-containing protein</fullName>
    </recommendedName>
</protein>
<dbReference type="Proteomes" id="UP000824469">
    <property type="component" value="Unassembled WGS sequence"/>
</dbReference>
<dbReference type="EMBL" id="JAHRHJ020003813">
    <property type="protein sequence ID" value="KAH9290509.1"/>
    <property type="molecule type" value="Genomic_DNA"/>
</dbReference>
<dbReference type="PANTHER" id="PTHR33513">
    <property type="entry name" value="OS06G0523300 PROTEIN"/>
    <property type="match status" value="1"/>
</dbReference>
<dbReference type="OMA" id="TDYEVME"/>
<dbReference type="Pfam" id="PF24847">
    <property type="entry name" value="DUF7722"/>
    <property type="match status" value="2"/>
</dbReference>
<comment type="caution">
    <text evidence="2">The sequence shown here is derived from an EMBL/GenBank/DDBJ whole genome shotgun (WGS) entry which is preliminary data.</text>
</comment>
<evidence type="ECO:0000313" key="3">
    <source>
        <dbReference type="Proteomes" id="UP000824469"/>
    </source>
</evidence>
<dbReference type="PANTHER" id="PTHR33513:SF4">
    <property type="entry name" value="GB|AAF04428.1"/>
    <property type="match status" value="1"/>
</dbReference>
<name>A0AA38C5B3_TAXCH</name>
<accession>A0AA38C5B3</accession>
<proteinExistence type="predicted"/>
<dbReference type="InterPro" id="IPR056139">
    <property type="entry name" value="DUF7722"/>
</dbReference>
<evidence type="ECO:0000313" key="2">
    <source>
        <dbReference type="EMBL" id="KAH9290509.1"/>
    </source>
</evidence>
<keyword evidence="3" id="KW-1185">Reference proteome</keyword>